<dbReference type="KEGG" id="apal:BN85412520"/>
<dbReference type="PIRSF" id="PIRSF005900">
    <property type="entry name" value="Dps"/>
    <property type="match status" value="1"/>
</dbReference>
<dbReference type="Pfam" id="PF00210">
    <property type="entry name" value="Ferritin"/>
    <property type="match status" value="1"/>
</dbReference>
<sequence length="144" mass="16635">MNKLYVALNKQVSNFSVLFTKLHHYHWYVKGPEFFSLHEHLEELYNEVNELYDEYAERLIAIGGKPISNLKGYLEVTSLNEATEESTKDMILAVSNDLKLLVTELKEVIDLADKVDDYGTADMATSTIRSFDKHIWMFTALLNK</sequence>
<evidence type="ECO:0000259" key="3">
    <source>
        <dbReference type="Pfam" id="PF00210"/>
    </source>
</evidence>
<organism evidence="4 5">
    <name type="scientific">Alteracholeplasma palmae (strain ATCC 49389 / J233)</name>
    <name type="common">Acholeplasma palmae</name>
    <dbReference type="NCBI Taxonomy" id="1318466"/>
    <lineage>
        <taxon>Bacteria</taxon>
        <taxon>Bacillati</taxon>
        <taxon>Mycoplasmatota</taxon>
        <taxon>Mollicutes</taxon>
        <taxon>Acholeplasmatales</taxon>
        <taxon>Acholeplasmataceae</taxon>
        <taxon>Acholeplasma</taxon>
    </lineage>
</organism>
<comment type="similarity">
    <text evidence="1 2">Belongs to the Dps family.</text>
</comment>
<dbReference type="PANTHER" id="PTHR42932">
    <property type="entry name" value="GENERAL STRESS PROTEIN 20U"/>
    <property type="match status" value="1"/>
</dbReference>
<protein>
    <submittedName>
        <fullName evidence="4">Starvation-inducible DNA-binding protein, ferritin-like protein</fullName>
    </submittedName>
</protein>
<keyword evidence="5" id="KW-1185">Reference proteome</keyword>
<dbReference type="AlphaFoldDB" id="U4KLJ6"/>
<evidence type="ECO:0000313" key="4">
    <source>
        <dbReference type="EMBL" id="CCV64829.1"/>
    </source>
</evidence>
<dbReference type="InterPro" id="IPR009078">
    <property type="entry name" value="Ferritin-like_SF"/>
</dbReference>
<name>U4KLJ6_ALTPJ</name>
<dbReference type="SUPFAM" id="SSF47240">
    <property type="entry name" value="Ferritin-like"/>
    <property type="match status" value="1"/>
</dbReference>
<dbReference type="InterPro" id="IPR002177">
    <property type="entry name" value="DPS_DNA-bd"/>
</dbReference>
<dbReference type="Proteomes" id="UP000032740">
    <property type="component" value="Chromosome"/>
</dbReference>
<dbReference type="OrthoDB" id="9797023at2"/>
<dbReference type="PANTHER" id="PTHR42932:SF1">
    <property type="entry name" value="GENERAL STRESS PROTEIN 20U"/>
    <property type="match status" value="1"/>
</dbReference>
<reference evidence="4 5" key="1">
    <citation type="journal article" date="2013" name="J. Mol. Microbiol. Biotechnol.">
        <title>Analysis of the Complete Genomes of Acholeplasma brassicae , A. palmae and A. laidlawii and Their Comparison to the Obligate Parasites from ' Candidatus Phytoplasma'.</title>
        <authorList>
            <person name="Kube M."/>
            <person name="Siewert C."/>
            <person name="Migdoll A.M."/>
            <person name="Duduk B."/>
            <person name="Holz S."/>
            <person name="Rabus R."/>
            <person name="Seemuller E."/>
            <person name="Mitrovic J."/>
            <person name="Muller I."/>
            <person name="Buttner C."/>
            <person name="Reinhardt R."/>
        </authorList>
    </citation>
    <scope>NUCLEOTIDE SEQUENCE [LARGE SCALE GENOMIC DNA]</scope>
    <source>
        <strain evidence="4 5">J233</strain>
    </source>
</reference>
<proteinExistence type="inferred from homology"/>
<keyword evidence="4" id="KW-0238">DNA-binding</keyword>
<dbReference type="STRING" id="1318466.BN85412520"/>
<dbReference type="InterPro" id="IPR012347">
    <property type="entry name" value="Ferritin-like"/>
</dbReference>
<dbReference type="GO" id="GO:0008199">
    <property type="term" value="F:ferric iron binding"/>
    <property type="evidence" value="ECO:0007669"/>
    <property type="project" value="InterPro"/>
</dbReference>
<dbReference type="GO" id="GO:0003677">
    <property type="term" value="F:DNA binding"/>
    <property type="evidence" value="ECO:0007669"/>
    <property type="project" value="UniProtKB-KW"/>
</dbReference>
<evidence type="ECO:0000256" key="1">
    <source>
        <dbReference type="ARBA" id="ARBA00009497"/>
    </source>
</evidence>
<dbReference type="InterPro" id="IPR023188">
    <property type="entry name" value="DPS_DNA-bd_CS"/>
</dbReference>
<dbReference type="PROSITE" id="PS00818">
    <property type="entry name" value="DPS_1"/>
    <property type="match status" value="1"/>
</dbReference>
<dbReference type="GO" id="GO:0016722">
    <property type="term" value="F:oxidoreductase activity, acting on metal ions"/>
    <property type="evidence" value="ECO:0007669"/>
    <property type="project" value="InterPro"/>
</dbReference>
<feature type="domain" description="Ferritin/DPS" evidence="3">
    <location>
        <begin position="7"/>
        <end position="144"/>
    </location>
</feature>
<dbReference type="EMBL" id="FO681347">
    <property type="protein sequence ID" value="CCV64829.1"/>
    <property type="molecule type" value="Genomic_DNA"/>
</dbReference>
<dbReference type="RefSeq" id="WP_030003712.1">
    <property type="nucleotide sequence ID" value="NC_022538.1"/>
</dbReference>
<accession>U4KLJ6</accession>
<dbReference type="CDD" id="cd01043">
    <property type="entry name" value="DPS"/>
    <property type="match status" value="1"/>
</dbReference>
<dbReference type="InterPro" id="IPR008331">
    <property type="entry name" value="Ferritin_DPS_dom"/>
</dbReference>
<evidence type="ECO:0000256" key="2">
    <source>
        <dbReference type="RuleBase" id="RU003875"/>
    </source>
</evidence>
<evidence type="ECO:0000313" key="5">
    <source>
        <dbReference type="Proteomes" id="UP000032740"/>
    </source>
</evidence>
<dbReference type="HOGENOM" id="CLU_098183_2_2_14"/>
<dbReference type="Gene3D" id="1.20.1260.10">
    <property type="match status" value="1"/>
</dbReference>
<gene>
    <name evidence="4" type="primary">dps</name>
    <name evidence="4" type="ORF">BN85412520</name>
</gene>
<dbReference type="PRINTS" id="PR01346">
    <property type="entry name" value="HELNAPAPROT"/>
</dbReference>